<dbReference type="SMART" id="SM00507">
    <property type="entry name" value="HNHc"/>
    <property type="match status" value="1"/>
</dbReference>
<comment type="caution">
    <text evidence="5">The sequence shown here is derived from an EMBL/GenBank/DDBJ whole genome shotgun (WGS) entry which is preliminary data.</text>
</comment>
<organism evidence="5 6">
    <name type="scientific">Candidatus Synechococcus spongiarum LMB bulk15N</name>
    <dbReference type="NCBI Taxonomy" id="1943583"/>
    <lineage>
        <taxon>Bacteria</taxon>
        <taxon>Bacillati</taxon>
        <taxon>Cyanobacteriota</taxon>
        <taxon>Cyanophyceae</taxon>
        <taxon>Synechococcales</taxon>
        <taxon>Synechococcaceae</taxon>
        <taxon>Synechococcus</taxon>
    </lineage>
</organism>
<dbReference type="InterPro" id="IPR029063">
    <property type="entry name" value="SAM-dependent_MTases_sf"/>
</dbReference>
<keyword evidence="2" id="KW-0808">Transferase</keyword>
<dbReference type="GO" id="GO:0008270">
    <property type="term" value="F:zinc ion binding"/>
    <property type="evidence" value="ECO:0007669"/>
    <property type="project" value="InterPro"/>
</dbReference>
<dbReference type="InterPro" id="IPR003615">
    <property type="entry name" value="HNH_nuc"/>
</dbReference>
<reference evidence="5 6" key="1">
    <citation type="submission" date="2017-02" db="EMBL/GenBank/DDBJ databases">
        <title>Draft Genome Sequences of 'Candidatus Synechococcus spongiarum', Cyanobacterial Symbionts of the Mediterranean Sponge Aplysina aerophoba from two locations.</title>
        <authorList>
            <person name="Slaby B.M."/>
            <person name="Hentschel U."/>
        </authorList>
    </citation>
    <scope>NUCLEOTIDE SEQUENCE [LARGE SCALE GENOMIC DNA]</scope>
    <source>
        <strain evidence="5">LMB bulk15N</strain>
    </source>
</reference>
<name>A0A1T1D6T3_9SYNE</name>
<dbReference type="InterPro" id="IPR002711">
    <property type="entry name" value="HNH"/>
</dbReference>
<evidence type="ECO:0000256" key="2">
    <source>
        <dbReference type="ARBA" id="ARBA00022679"/>
    </source>
</evidence>
<dbReference type="CDD" id="cd00085">
    <property type="entry name" value="HNHc"/>
    <property type="match status" value="1"/>
</dbReference>
<dbReference type="PRINTS" id="PR00506">
    <property type="entry name" value="D21N6MTFRASE"/>
</dbReference>
<gene>
    <name evidence="5" type="ORF">BV53_00450</name>
</gene>
<evidence type="ECO:0000259" key="4">
    <source>
        <dbReference type="SMART" id="SM00507"/>
    </source>
</evidence>
<dbReference type="REBASE" id="200671">
    <property type="entry name" value="M.SspLMB152ORF450P"/>
</dbReference>
<sequence>MARARVRQGAAAEHEANWRNRTLWTGDNLTIMRGMNSASVDLMYLDPPFNSNRNYSAPIGDKKSTAAFKDTWSLDDVKKEWVEDIETDNTASWSAITAAGFTSGDSTQAYLTYMAIRLIEMRRILKPTGSLYLHCDPKMSHYIKLLMDAILGAEQYRNEIIWYYRGAGTPRADFARRHDVIFRYSGKKDKMFFDPDPARQPYAEATVKRFSHHIGNVRDGIDYGQQTLNSKGKHPDDVITDIQPIAPSARARLYPTQKPLALLERIIATSSRKGDMVFDPFCGGGTTMVAAEALDRRWAGADIEPTASKFLVKILQQAADNSAFLRGHSLDDVEVHHETRPPKRTDEDAPKRSKNIKRILFNLQHGRCAGPCGEDKAGRLLDLDLFEVDHIVPRAKGGQDIDDNLQLLCPTCNRRKGSRTMRRFLELYAMNG</sequence>
<dbReference type="OrthoDB" id="9800801at2"/>
<keyword evidence="1" id="KW-0489">Methyltransferase</keyword>
<dbReference type="Gene3D" id="1.10.30.50">
    <property type="match status" value="1"/>
</dbReference>
<dbReference type="GO" id="GO:0008170">
    <property type="term" value="F:N-methyltransferase activity"/>
    <property type="evidence" value="ECO:0007669"/>
    <property type="project" value="InterPro"/>
</dbReference>
<dbReference type="SUPFAM" id="SSF53335">
    <property type="entry name" value="S-adenosyl-L-methionine-dependent methyltransferases"/>
    <property type="match status" value="1"/>
</dbReference>
<dbReference type="InterPro" id="IPR002295">
    <property type="entry name" value="N4/N6-MTase_EcoPI_Mod-like"/>
</dbReference>
<dbReference type="RefSeq" id="WP_078231798.1">
    <property type="nucleotide sequence ID" value="NZ_MWLE01000009.1"/>
</dbReference>
<evidence type="ECO:0000256" key="1">
    <source>
        <dbReference type="ARBA" id="ARBA00022603"/>
    </source>
</evidence>
<dbReference type="Pfam" id="PF01555">
    <property type="entry name" value="N6_N4_Mtase"/>
    <property type="match status" value="1"/>
</dbReference>
<dbReference type="GO" id="GO:0004519">
    <property type="term" value="F:endonuclease activity"/>
    <property type="evidence" value="ECO:0007669"/>
    <property type="project" value="InterPro"/>
</dbReference>
<proteinExistence type="predicted"/>
<dbReference type="GO" id="GO:0032259">
    <property type="term" value="P:methylation"/>
    <property type="evidence" value="ECO:0007669"/>
    <property type="project" value="UniProtKB-KW"/>
</dbReference>
<dbReference type="GO" id="GO:0003677">
    <property type="term" value="F:DNA binding"/>
    <property type="evidence" value="ECO:0007669"/>
    <property type="project" value="InterPro"/>
</dbReference>
<accession>A0A1T1D6T3</accession>
<protein>
    <recommendedName>
        <fullName evidence="4">HNH nuclease domain-containing protein</fullName>
    </recommendedName>
</protein>
<dbReference type="AlphaFoldDB" id="A0A1T1D6T3"/>
<evidence type="ECO:0000256" key="3">
    <source>
        <dbReference type="ARBA" id="ARBA00022691"/>
    </source>
</evidence>
<dbReference type="Gene3D" id="3.40.50.150">
    <property type="entry name" value="Vaccinia Virus protein VP39"/>
    <property type="match status" value="1"/>
</dbReference>
<dbReference type="EMBL" id="MWLE01000009">
    <property type="protein sequence ID" value="OOV36510.1"/>
    <property type="molecule type" value="Genomic_DNA"/>
</dbReference>
<dbReference type="InterPro" id="IPR002941">
    <property type="entry name" value="DNA_methylase_N4/N6"/>
</dbReference>
<dbReference type="Pfam" id="PF01844">
    <property type="entry name" value="HNH"/>
    <property type="match status" value="1"/>
</dbReference>
<evidence type="ECO:0000313" key="6">
    <source>
        <dbReference type="Proteomes" id="UP000242590"/>
    </source>
</evidence>
<dbReference type="Proteomes" id="UP000242590">
    <property type="component" value="Unassembled WGS sequence"/>
</dbReference>
<evidence type="ECO:0000313" key="5">
    <source>
        <dbReference type="EMBL" id="OOV36510.1"/>
    </source>
</evidence>
<keyword evidence="3" id="KW-0949">S-adenosyl-L-methionine</keyword>
<feature type="domain" description="HNH nuclease" evidence="4">
    <location>
        <begin position="355"/>
        <end position="414"/>
    </location>
</feature>